<keyword evidence="5" id="KW-1185">Reference proteome</keyword>
<protein>
    <submittedName>
        <fullName evidence="3">Uncharacterized protein</fullName>
    </submittedName>
</protein>
<gene>
    <name evidence="4" type="ORF">PPYR_05071</name>
</gene>
<evidence type="ECO:0000313" key="3">
    <source>
        <dbReference type="EMBL" id="JAV75349.1"/>
    </source>
</evidence>
<sequence>METVVATPTTVYEQIQNIFYAIPILITIHFLFYAFVIAAYNTSNGEFFHSLINAQEEKEEVLVIEARKQYVIAKWDDQSDEDDDDDSTWDKCEECLGNSSSPSDTPP</sequence>
<reference evidence="4 5" key="2">
    <citation type="journal article" date="2018" name="Elife">
        <title>Firefly genomes illuminate parallel origins of bioluminescence in beetles.</title>
        <authorList>
            <person name="Fallon T.R."/>
            <person name="Lower S.E."/>
            <person name="Chang C.H."/>
            <person name="Bessho-Uehara M."/>
            <person name="Martin G.J."/>
            <person name="Bewick A.J."/>
            <person name="Behringer M."/>
            <person name="Debat H.J."/>
            <person name="Wong I."/>
            <person name="Day J.C."/>
            <person name="Suvorov A."/>
            <person name="Silva C.J."/>
            <person name="Stanger-Hall K.F."/>
            <person name="Hall D.W."/>
            <person name="Schmitz R.J."/>
            <person name="Nelson D.R."/>
            <person name="Lewis S.M."/>
            <person name="Shigenobu S."/>
            <person name="Bybee S.M."/>
            <person name="Larracuente A.M."/>
            <person name="Oba Y."/>
            <person name="Weng J.K."/>
        </authorList>
    </citation>
    <scope>NUCLEOTIDE SEQUENCE [LARGE SCALE GENOMIC DNA]</scope>
    <source>
        <strain evidence="4">1611_PpyrPB1</strain>
        <tissue evidence="4">Whole body</tissue>
    </source>
</reference>
<dbReference type="EMBL" id="GEZM01050846">
    <property type="protein sequence ID" value="JAV75348.1"/>
    <property type="molecule type" value="Transcribed_RNA"/>
</dbReference>
<dbReference type="AlphaFoldDB" id="A0A1Y1LNY8"/>
<dbReference type="EMBL" id="GEZM01050839">
    <property type="protein sequence ID" value="JAV75350.1"/>
    <property type="molecule type" value="Transcribed_RNA"/>
</dbReference>
<dbReference type="InParanoid" id="A0A1Y1LNY8"/>
<accession>A0A1Y1LNY8</accession>
<name>A0A1Y1LNY8_PHOPY</name>
<feature type="region of interest" description="Disordered" evidence="1">
    <location>
        <begin position="75"/>
        <end position="107"/>
    </location>
</feature>
<keyword evidence="2" id="KW-1133">Transmembrane helix</keyword>
<proteinExistence type="predicted"/>
<evidence type="ECO:0000313" key="4">
    <source>
        <dbReference type="EMBL" id="KAB0802885.1"/>
    </source>
</evidence>
<dbReference type="Proteomes" id="UP000327044">
    <property type="component" value="Unassembled WGS sequence"/>
</dbReference>
<evidence type="ECO:0000256" key="1">
    <source>
        <dbReference type="SAM" id="MobiDB-lite"/>
    </source>
</evidence>
<keyword evidence="2" id="KW-0812">Transmembrane</keyword>
<feature type="transmembrane region" description="Helical" evidence="2">
    <location>
        <begin position="18"/>
        <end position="40"/>
    </location>
</feature>
<dbReference type="EMBL" id="GEZM01050836">
    <property type="protein sequence ID" value="JAV75352.1"/>
    <property type="molecule type" value="Transcribed_RNA"/>
</dbReference>
<dbReference type="EMBL" id="VVIM01000002">
    <property type="protein sequence ID" value="KAB0802885.1"/>
    <property type="molecule type" value="Genomic_DNA"/>
</dbReference>
<dbReference type="EMBL" id="GEZM01050837">
    <property type="protein sequence ID" value="JAV75351.1"/>
    <property type="molecule type" value="Transcribed_RNA"/>
</dbReference>
<reference evidence="4" key="3">
    <citation type="submission" date="2019-08" db="EMBL/GenBank/DDBJ databases">
        <authorList>
            <consortium name="Photinus pyralis genome working group"/>
            <person name="Fallon T.R."/>
            <person name="Sander Lower S.E."/>
            <person name="Weng J.-K."/>
        </authorList>
    </citation>
    <scope>NUCLEOTIDE SEQUENCE</scope>
    <source>
        <strain evidence="4">1611_PpyrPB1</strain>
        <tissue evidence="4">Whole body</tissue>
    </source>
</reference>
<keyword evidence="2" id="KW-0472">Membrane</keyword>
<feature type="compositionally biased region" description="Polar residues" evidence="1">
    <location>
        <begin position="97"/>
        <end position="107"/>
    </location>
</feature>
<reference evidence="3" key="1">
    <citation type="journal article" date="2016" name="Sci. Rep.">
        <title>Molecular characterization of firefly nuptial gifts: a multi-omics approach sheds light on postcopulatory sexual selection.</title>
        <authorList>
            <person name="Al-Wathiqui N."/>
            <person name="Fallon T.R."/>
            <person name="South A."/>
            <person name="Weng J.K."/>
            <person name="Lewis S.M."/>
        </authorList>
    </citation>
    <scope>NUCLEOTIDE SEQUENCE</scope>
</reference>
<evidence type="ECO:0000256" key="2">
    <source>
        <dbReference type="SAM" id="Phobius"/>
    </source>
</evidence>
<evidence type="ECO:0000313" key="5">
    <source>
        <dbReference type="Proteomes" id="UP000327044"/>
    </source>
</evidence>
<feature type="compositionally biased region" description="Acidic residues" evidence="1">
    <location>
        <begin position="78"/>
        <end position="87"/>
    </location>
</feature>
<dbReference type="EMBL" id="GEZM01050841">
    <property type="protein sequence ID" value="JAV75349.1"/>
    <property type="molecule type" value="Transcribed_RNA"/>
</dbReference>
<organism evidence="3">
    <name type="scientific">Photinus pyralis</name>
    <name type="common">Common eastern firefly</name>
    <name type="synonym">Lampyris pyralis</name>
    <dbReference type="NCBI Taxonomy" id="7054"/>
    <lineage>
        <taxon>Eukaryota</taxon>
        <taxon>Metazoa</taxon>
        <taxon>Ecdysozoa</taxon>
        <taxon>Arthropoda</taxon>
        <taxon>Hexapoda</taxon>
        <taxon>Insecta</taxon>
        <taxon>Pterygota</taxon>
        <taxon>Neoptera</taxon>
        <taxon>Endopterygota</taxon>
        <taxon>Coleoptera</taxon>
        <taxon>Polyphaga</taxon>
        <taxon>Elateriformia</taxon>
        <taxon>Elateroidea</taxon>
        <taxon>Lampyridae</taxon>
        <taxon>Lampyrinae</taxon>
        <taxon>Photinus</taxon>
    </lineage>
</organism>